<dbReference type="KEGG" id="pcre:NCTC12858_01244"/>
<dbReference type="CDD" id="cd11645">
    <property type="entry name" value="Precorrin_2_C20_MT"/>
    <property type="match status" value="1"/>
</dbReference>
<dbReference type="SUPFAM" id="SSF53790">
    <property type="entry name" value="Tetrapyrrole methylase"/>
    <property type="match status" value="1"/>
</dbReference>
<evidence type="ECO:0000313" key="8">
    <source>
        <dbReference type="EMBL" id="SQH73389.1"/>
    </source>
</evidence>
<dbReference type="InterPro" id="IPR014776">
    <property type="entry name" value="4pyrrole_Mease_sub2"/>
</dbReference>
<dbReference type="EMBL" id="LS483447">
    <property type="protein sequence ID" value="SQH73389.1"/>
    <property type="molecule type" value="Genomic_DNA"/>
</dbReference>
<protein>
    <recommendedName>
        <fullName evidence="6">Cobalt-precorrin-2 C(20)-methyltransferase</fullName>
        <ecNumber evidence="6">2.1.1.151</ecNumber>
    </recommendedName>
</protein>
<evidence type="ECO:0000259" key="7">
    <source>
        <dbReference type="Pfam" id="PF00590"/>
    </source>
</evidence>
<dbReference type="AlphaFoldDB" id="A0A2X4PYF5"/>
<dbReference type="InterPro" id="IPR035996">
    <property type="entry name" value="4pyrrol_Methylase_sf"/>
</dbReference>
<dbReference type="GO" id="GO:0043781">
    <property type="term" value="F:cobalt-factor II C20-methyltransferase activity"/>
    <property type="evidence" value="ECO:0007669"/>
    <property type="project" value="UniProtKB-EC"/>
</dbReference>
<proteinExistence type="inferred from homology"/>
<keyword evidence="3 8" id="KW-0489">Methyltransferase</keyword>
<keyword evidence="5" id="KW-0949">S-adenosyl-L-methionine</keyword>
<dbReference type="PANTHER" id="PTHR43467:SF2">
    <property type="entry name" value="COBALT-PRECORRIN-2 C(20)-METHYLTRANSFERASE"/>
    <property type="match status" value="1"/>
</dbReference>
<dbReference type="Pfam" id="PF00590">
    <property type="entry name" value="TP_methylase"/>
    <property type="match status" value="1"/>
</dbReference>
<reference evidence="8 9" key="1">
    <citation type="submission" date="2018-06" db="EMBL/GenBank/DDBJ databases">
        <authorList>
            <consortium name="Pathogen Informatics"/>
            <person name="Doyle S."/>
        </authorList>
    </citation>
    <scope>NUCLEOTIDE SEQUENCE [LARGE SCALE GENOMIC DNA]</scope>
    <source>
        <strain evidence="8 9">NCTC12858</strain>
    </source>
</reference>
<sequence>MAQSLFLFSRRNNMLDIKTDTEEKILTPVCVVPLGPGNPEDLTLGCWHKLQAADLIFCPSTLSGESKARQIMLAVGIKPEQIRAYPLPMSKDRTAALRAYDKVTEEAAENYRLGLRVVITAEGDAGLYSSSGYIFSRLDQLGVQTERKAGIPAFVAAAALSKVILTEGDESLLILPIVKSAESLLNQIDQGATVVLMKCSQSVETIKSAIRKRPDLNWHYFESVGYAQEYCTSSVEEIIERSFPYFSLIIVRR</sequence>
<dbReference type="InterPro" id="IPR000878">
    <property type="entry name" value="4pyrrol_Mease"/>
</dbReference>
<evidence type="ECO:0000256" key="4">
    <source>
        <dbReference type="ARBA" id="ARBA00022679"/>
    </source>
</evidence>
<dbReference type="InterPro" id="IPR012382">
    <property type="entry name" value="CobI/CbiL"/>
</dbReference>
<comment type="subunit">
    <text evidence="6">Homodimer.</text>
</comment>
<evidence type="ECO:0000256" key="1">
    <source>
        <dbReference type="ARBA" id="ARBA00004953"/>
    </source>
</evidence>
<evidence type="ECO:0000256" key="3">
    <source>
        <dbReference type="ARBA" id="ARBA00022603"/>
    </source>
</evidence>
<gene>
    <name evidence="8" type="primary">cobI</name>
    <name evidence="8" type="ORF">NCTC12858_01244</name>
</gene>
<dbReference type="GO" id="GO:0032259">
    <property type="term" value="P:methylation"/>
    <property type="evidence" value="ECO:0007669"/>
    <property type="project" value="UniProtKB-KW"/>
</dbReference>
<comment type="catalytic activity">
    <reaction evidence="6">
        <text>Co-precorrin-2 + S-adenosyl-L-methionine = Co-precorrin-3 + S-adenosyl-L-homocysteine + H(+)</text>
        <dbReference type="Rhea" id="RHEA:17997"/>
        <dbReference type="ChEBI" id="CHEBI:15378"/>
        <dbReference type="ChEBI" id="CHEBI:57856"/>
        <dbReference type="ChEBI" id="CHEBI:59789"/>
        <dbReference type="ChEBI" id="CHEBI:60053"/>
        <dbReference type="ChEBI" id="CHEBI:60060"/>
        <dbReference type="EC" id="2.1.1.151"/>
    </reaction>
</comment>
<dbReference type="GO" id="GO:0030788">
    <property type="term" value="F:precorrin-2 C20-methyltransferase activity"/>
    <property type="evidence" value="ECO:0007669"/>
    <property type="project" value="InterPro"/>
</dbReference>
<dbReference type="EC" id="2.1.1.151" evidence="6"/>
<dbReference type="GO" id="GO:0009236">
    <property type="term" value="P:cobalamin biosynthetic process"/>
    <property type="evidence" value="ECO:0007669"/>
    <property type="project" value="UniProtKB-UniRule"/>
</dbReference>
<organism evidence="8 9">
    <name type="scientific">Porphyromonas crevioricanis</name>
    <dbReference type="NCBI Taxonomy" id="393921"/>
    <lineage>
        <taxon>Bacteria</taxon>
        <taxon>Pseudomonadati</taxon>
        <taxon>Bacteroidota</taxon>
        <taxon>Bacteroidia</taxon>
        <taxon>Bacteroidales</taxon>
        <taxon>Porphyromonadaceae</taxon>
        <taxon>Porphyromonas</taxon>
    </lineage>
</organism>
<accession>A0A2X4PYF5</accession>
<name>A0A2X4PYF5_9PORP</name>
<comment type="similarity">
    <text evidence="6">Belongs to the precorrin methyltransferase family.</text>
</comment>
<keyword evidence="9" id="KW-1185">Reference proteome</keyword>
<keyword evidence="4 8" id="KW-0808">Transferase</keyword>
<evidence type="ECO:0000256" key="5">
    <source>
        <dbReference type="ARBA" id="ARBA00022691"/>
    </source>
</evidence>
<evidence type="ECO:0000313" key="9">
    <source>
        <dbReference type="Proteomes" id="UP000249300"/>
    </source>
</evidence>
<dbReference type="Proteomes" id="UP000249300">
    <property type="component" value="Chromosome 1"/>
</dbReference>
<dbReference type="Gene3D" id="3.40.1010.10">
    <property type="entry name" value="Cobalt-precorrin-4 Transmethylase, Domain 1"/>
    <property type="match status" value="1"/>
</dbReference>
<keyword evidence="2" id="KW-0169">Cobalamin biosynthesis</keyword>
<dbReference type="PANTHER" id="PTHR43467">
    <property type="entry name" value="COBALT-PRECORRIN-2 C(20)-METHYLTRANSFERASE"/>
    <property type="match status" value="1"/>
</dbReference>
<dbReference type="Gene3D" id="3.30.950.10">
    <property type="entry name" value="Methyltransferase, Cobalt-precorrin-4 Transmethylase, Domain 2"/>
    <property type="match status" value="1"/>
</dbReference>
<feature type="domain" description="Tetrapyrrole methylase" evidence="7">
    <location>
        <begin position="29"/>
        <end position="232"/>
    </location>
</feature>
<evidence type="ECO:0000256" key="6">
    <source>
        <dbReference type="PIRNR" id="PIRNR036427"/>
    </source>
</evidence>
<dbReference type="PIRSF" id="PIRSF036427">
    <property type="entry name" value="Precrrn-2_mtase"/>
    <property type="match status" value="1"/>
</dbReference>
<evidence type="ECO:0000256" key="2">
    <source>
        <dbReference type="ARBA" id="ARBA00022573"/>
    </source>
</evidence>
<comment type="function">
    <text evidence="6">Methylates cobalt-precorrin-2 at the C-20 position to produce cobalt-precorrin-3A in the anaerobic cobalamin biosynthesis pathway.</text>
</comment>
<dbReference type="InterPro" id="IPR014777">
    <property type="entry name" value="4pyrrole_Mease_sub1"/>
</dbReference>
<comment type="pathway">
    <text evidence="1">Cofactor biosynthesis; adenosylcobalamin biosynthesis.</text>
</comment>